<accession>A0A1I0CD02</accession>
<gene>
    <name evidence="1" type="ORF">SAMN05421811_102272</name>
</gene>
<keyword evidence="2" id="KW-1185">Reference proteome</keyword>
<reference evidence="1 2" key="1">
    <citation type="submission" date="2016-10" db="EMBL/GenBank/DDBJ databases">
        <authorList>
            <person name="de Groot N.N."/>
        </authorList>
    </citation>
    <scope>NUCLEOTIDE SEQUENCE [LARGE SCALE GENOMIC DNA]</scope>
    <source>
        <strain evidence="1 2">CGMCC 4.5598</strain>
    </source>
</reference>
<dbReference type="Proteomes" id="UP000199361">
    <property type="component" value="Unassembled WGS sequence"/>
</dbReference>
<sequence length="34" mass="3840">MFPANEIEGVTTYVRDLIGRIKADEENKHLLPLG</sequence>
<dbReference type="EMBL" id="FOHX01000002">
    <property type="protein sequence ID" value="SET17460.1"/>
    <property type="molecule type" value="Genomic_DNA"/>
</dbReference>
<dbReference type="STRING" id="568860.SAMN05421811_102272"/>
<evidence type="ECO:0000313" key="2">
    <source>
        <dbReference type="Proteomes" id="UP000199361"/>
    </source>
</evidence>
<name>A0A1I0CD02_9ACTN</name>
<protein>
    <submittedName>
        <fullName evidence="1">Uncharacterized protein</fullName>
    </submittedName>
</protein>
<dbReference type="AlphaFoldDB" id="A0A1I0CD02"/>
<proteinExistence type="predicted"/>
<organism evidence="1 2">
    <name type="scientific">Nonomuraea wenchangensis</name>
    <dbReference type="NCBI Taxonomy" id="568860"/>
    <lineage>
        <taxon>Bacteria</taxon>
        <taxon>Bacillati</taxon>
        <taxon>Actinomycetota</taxon>
        <taxon>Actinomycetes</taxon>
        <taxon>Streptosporangiales</taxon>
        <taxon>Streptosporangiaceae</taxon>
        <taxon>Nonomuraea</taxon>
    </lineage>
</organism>
<evidence type="ECO:0000313" key="1">
    <source>
        <dbReference type="EMBL" id="SET17460.1"/>
    </source>
</evidence>